<keyword evidence="3" id="KW-1185">Reference proteome</keyword>
<accession>A0AB34JQH0</accession>
<evidence type="ECO:0000313" key="2">
    <source>
        <dbReference type="EMBL" id="KAL1524181.1"/>
    </source>
</evidence>
<proteinExistence type="predicted"/>
<dbReference type="Proteomes" id="UP001515480">
    <property type="component" value="Unassembled WGS sequence"/>
</dbReference>
<gene>
    <name evidence="2" type="ORF">AB1Y20_019090</name>
</gene>
<dbReference type="EMBL" id="JBGBPQ010000005">
    <property type="protein sequence ID" value="KAL1524181.1"/>
    <property type="molecule type" value="Genomic_DNA"/>
</dbReference>
<dbReference type="AlphaFoldDB" id="A0AB34JQH0"/>
<evidence type="ECO:0000256" key="1">
    <source>
        <dbReference type="SAM" id="MobiDB-lite"/>
    </source>
</evidence>
<protein>
    <recommendedName>
        <fullName evidence="4">BLOC-1-related complex subunit 5</fullName>
    </recommendedName>
</protein>
<feature type="region of interest" description="Disordered" evidence="1">
    <location>
        <begin position="1"/>
        <end position="23"/>
    </location>
</feature>
<name>A0AB34JQH0_PRYPA</name>
<comment type="caution">
    <text evidence="2">The sequence shown here is derived from an EMBL/GenBank/DDBJ whole genome shotgun (WGS) entry which is preliminary data.</text>
</comment>
<evidence type="ECO:0008006" key="4">
    <source>
        <dbReference type="Google" id="ProtNLM"/>
    </source>
</evidence>
<evidence type="ECO:0000313" key="3">
    <source>
        <dbReference type="Proteomes" id="UP001515480"/>
    </source>
</evidence>
<reference evidence="2 3" key="1">
    <citation type="journal article" date="2024" name="Science">
        <title>Giant polyketide synthase enzymes in the biosynthesis of giant marine polyether toxins.</title>
        <authorList>
            <person name="Fallon T.R."/>
            <person name="Shende V.V."/>
            <person name="Wierzbicki I.H."/>
            <person name="Pendleton A.L."/>
            <person name="Watervoot N.F."/>
            <person name="Auber R.P."/>
            <person name="Gonzalez D.J."/>
            <person name="Wisecaver J.H."/>
            <person name="Moore B.S."/>
        </authorList>
    </citation>
    <scope>NUCLEOTIDE SEQUENCE [LARGE SCALE GENOMIC DNA]</scope>
    <source>
        <strain evidence="2 3">12B1</strain>
    </source>
</reference>
<organism evidence="2 3">
    <name type="scientific">Prymnesium parvum</name>
    <name type="common">Toxic golden alga</name>
    <dbReference type="NCBI Taxonomy" id="97485"/>
    <lineage>
        <taxon>Eukaryota</taxon>
        <taxon>Haptista</taxon>
        <taxon>Haptophyta</taxon>
        <taxon>Prymnesiophyceae</taxon>
        <taxon>Prymnesiales</taxon>
        <taxon>Prymnesiaceae</taxon>
        <taxon>Prymnesium</taxon>
    </lineage>
</organism>
<sequence length="192" mass="20461">MGRTPLSRKSSEPSKRKTVGASAALEGVKKSIARKRRSLLEISSAVTSGLMHASQPYEDYVPAEVPDYIPFEPPPDFYAASPCATQKALDSEVKQIAPHATALIGEVAARMRQNVCEASAKGKLAVVTAATRLKENVLDGVEEVKASVRDASKIQWKSEIKKEVFMLQSSASTATTDSLIDGSTVAIGQVGD</sequence>